<dbReference type="PANTHER" id="PTHR23509">
    <property type="entry name" value="PA-PL1 PHOSPHOLIPASE FAMILY"/>
    <property type="match status" value="1"/>
</dbReference>
<accession>A0AAV2Q625</accession>
<dbReference type="EMBL" id="CAXKWB010003669">
    <property type="protein sequence ID" value="CAL4069821.1"/>
    <property type="molecule type" value="Genomic_DNA"/>
</dbReference>
<evidence type="ECO:0000313" key="4">
    <source>
        <dbReference type="EMBL" id="CAL4069821.1"/>
    </source>
</evidence>
<name>A0AAV2Q625_MEGNR</name>
<dbReference type="AlphaFoldDB" id="A0AAV2Q625"/>
<feature type="domain" description="DDHD" evidence="3">
    <location>
        <begin position="1"/>
        <end position="197"/>
    </location>
</feature>
<comment type="caution">
    <text evidence="4">The sequence shown here is derived from an EMBL/GenBank/DDBJ whole genome shotgun (WGS) entry which is preliminary data.</text>
</comment>
<dbReference type="GO" id="GO:0005737">
    <property type="term" value="C:cytoplasm"/>
    <property type="evidence" value="ECO:0007669"/>
    <property type="project" value="TreeGrafter"/>
</dbReference>
<evidence type="ECO:0000259" key="3">
    <source>
        <dbReference type="PROSITE" id="PS51043"/>
    </source>
</evidence>
<gene>
    <name evidence="4" type="ORF">MNOR_LOCUS8069</name>
</gene>
<evidence type="ECO:0000313" key="5">
    <source>
        <dbReference type="Proteomes" id="UP001497623"/>
    </source>
</evidence>
<dbReference type="Pfam" id="PF02862">
    <property type="entry name" value="DDHD"/>
    <property type="match status" value="1"/>
</dbReference>
<dbReference type="InterPro" id="IPR004177">
    <property type="entry name" value="DDHD_dom"/>
</dbReference>
<feature type="region of interest" description="Disordered" evidence="2">
    <location>
        <begin position="71"/>
        <end position="114"/>
    </location>
</feature>
<dbReference type="Proteomes" id="UP001497623">
    <property type="component" value="Unassembled WGS sequence"/>
</dbReference>
<dbReference type="InterPro" id="IPR058055">
    <property type="entry name" value="PA-PLA1"/>
</dbReference>
<keyword evidence="5" id="KW-1185">Reference proteome</keyword>
<feature type="compositionally biased region" description="Gly residues" evidence="2">
    <location>
        <begin position="74"/>
        <end position="85"/>
    </location>
</feature>
<reference evidence="4 5" key="1">
    <citation type="submission" date="2024-05" db="EMBL/GenBank/DDBJ databases">
        <authorList>
            <person name="Wallberg A."/>
        </authorList>
    </citation>
    <scope>NUCLEOTIDE SEQUENCE [LARGE SCALE GENOMIC DNA]</scope>
</reference>
<proteinExistence type="inferred from homology"/>
<sequence>MFIWQFLCISLLENLFYHTHITHRMEPLLSAQYSTIAPCMIHSYNATDKIRYSEMPLEPIIIPKEVLSKTNSGSVGGCGTTGNGSGVKSDPEESENSTPCSSIPSTPSKASISQLKEGVTSPWSWWLLMKGSNKKTSDPSQDMSQTSQDMQGIIPERIDFVLREGSMESSYISALTSHTSYWNNLDVAHFMLNVLYPDAQPTQLKTAELTKT</sequence>
<dbReference type="PROSITE" id="PS51043">
    <property type="entry name" value="DDHD"/>
    <property type="match status" value="1"/>
</dbReference>
<dbReference type="GO" id="GO:0046872">
    <property type="term" value="F:metal ion binding"/>
    <property type="evidence" value="ECO:0007669"/>
    <property type="project" value="InterPro"/>
</dbReference>
<dbReference type="PANTHER" id="PTHR23509:SF48">
    <property type="entry name" value="INTRACELLULAR PHOSPHOLIPASE A1"/>
    <property type="match status" value="1"/>
</dbReference>
<dbReference type="SMART" id="SM01127">
    <property type="entry name" value="DDHD"/>
    <property type="match status" value="1"/>
</dbReference>
<evidence type="ECO:0000256" key="2">
    <source>
        <dbReference type="SAM" id="MobiDB-lite"/>
    </source>
</evidence>
<evidence type="ECO:0000256" key="1">
    <source>
        <dbReference type="ARBA" id="ARBA00038464"/>
    </source>
</evidence>
<protein>
    <recommendedName>
        <fullName evidence="3">DDHD domain-containing protein</fullName>
    </recommendedName>
</protein>
<organism evidence="4 5">
    <name type="scientific">Meganyctiphanes norvegica</name>
    <name type="common">Northern krill</name>
    <name type="synonym">Thysanopoda norvegica</name>
    <dbReference type="NCBI Taxonomy" id="48144"/>
    <lineage>
        <taxon>Eukaryota</taxon>
        <taxon>Metazoa</taxon>
        <taxon>Ecdysozoa</taxon>
        <taxon>Arthropoda</taxon>
        <taxon>Crustacea</taxon>
        <taxon>Multicrustacea</taxon>
        <taxon>Malacostraca</taxon>
        <taxon>Eumalacostraca</taxon>
        <taxon>Eucarida</taxon>
        <taxon>Euphausiacea</taxon>
        <taxon>Euphausiidae</taxon>
        <taxon>Meganyctiphanes</taxon>
    </lineage>
</organism>
<feature type="compositionally biased region" description="Low complexity" evidence="2">
    <location>
        <begin position="97"/>
        <end position="108"/>
    </location>
</feature>
<dbReference type="GO" id="GO:0004620">
    <property type="term" value="F:phospholipase activity"/>
    <property type="evidence" value="ECO:0007669"/>
    <property type="project" value="TreeGrafter"/>
</dbReference>
<comment type="similarity">
    <text evidence="1">Belongs to the PA-PLA1 family.</text>
</comment>